<evidence type="ECO:0000256" key="15">
    <source>
        <dbReference type="ARBA" id="ARBA00023172"/>
    </source>
</evidence>
<dbReference type="GO" id="GO:0003677">
    <property type="term" value="F:DNA binding"/>
    <property type="evidence" value="ECO:0007669"/>
    <property type="project" value="UniProtKB-KW"/>
</dbReference>
<dbReference type="InterPro" id="IPR000477">
    <property type="entry name" value="RT_dom"/>
</dbReference>
<keyword evidence="4" id="KW-0540">Nuclease</keyword>
<dbReference type="GO" id="GO:0003964">
    <property type="term" value="F:RNA-directed DNA polymerase activity"/>
    <property type="evidence" value="ECO:0007669"/>
    <property type="project" value="UniProtKB-KW"/>
</dbReference>
<evidence type="ECO:0000256" key="14">
    <source>
        <dbReference type="ARBA" id="ARBA00023125"/>
    </source>
</evidence>
<keyword evidence="14" id="KW-0238">DNA-binding</keyword>
<evidence type="ECO:0000259" key="18">
    <source>
        <dbReference type="PROSITE" id="PS50994"/>
    </source>
</evidence>
<dbReference type="InterPro" id="IPR043128">
    <property type="entry name" value="Rev_trsase/Diguanyl_cyclase"/>
</dbReference>
<dbReference type="InterPro" id="IPR041373">
    <property type="entry name" value="RT_RNaseH"/>
</dbReference>
<evidence type="ECO:0000259" key="17">
    <source>
        <dbReference type="PROSITE" id="PS50878"/>
    </source>
</evidence>
<dbReference type="GO" id="GO:0003723">
    <property type="term" value="F:RNA binding"/>
    <property type="evidence" value="ECO:0007669"/>
    <property type="project" value="UniProtKB-KW"/>
</dbReference>
<dbReference type="Pfam" id="PF17921">
    <property type="entry name" value="Integrase_H2C2"/>
    <property type="match status" value="1"/>
</dbReference>
<keyword evidence="12" id="KW-0695">RNA-directed DNA polymerase</keyword>
<feature type="compositionally biased region" description="Low complexity" evidence="16">
    <location>
        <begin position="555"/>
        <end position="572"/>
    </location>
</feature>
<dbReference type="PROSITE" id="PS50878">
    <property type="entry name" value="RT_POL"/>
    <property type="match status" value="1"/>
</dbReference>
<evidence type="ECO:0000256" key="16">
    <source>
        <dbReference type="SAM" id="MobiDB-lite"/>
    </source>
</evidence>
<evidence type="ECO:0000256" key="2">
    <source>
        <dbReference type="ARBA" id="ARBA00022679"/>
    </source>
</evidence>
<feature type="compositionally biased region" description="Polar residues" evidence="16">
    <location>
        <begin position="469"/>
        <end position="499"/>
    </location>
</feature>
<evidence type="ECO:0000256" key="13">
    <source>
        <dbReference type="ARBA" id="ARBA00022932"/>
    </source>
</evidence>
<keyword evidence="10" id="KW-0694">RNA-binding</keyword>
<dbReference type="GO" id="GO:0006310">
    <property type="term" value="P:DNA recombination"/>
    <property type="evidence" value="ECO:0007669"/>
    <property type="project" value="UniProtKB-KW"/>
</dbReference>
<feature type="compositionally biased region" description="Polar residues" evidence="16">
    <location>
        <begin position="524"/>
        <end position="533"/>
    </location>
</feature>
<keyword evidence="1" id="KW-0645">Protease</keyword>
<dbReference type="OrthoDB" id="3227343at2759"/>
<evidence type="ECO:0000313" key="19">
    <source>
        <dbReference type="EMBL" id="ESK81418.1"/>
    </source>
</evidence>
<dbReference type="CDD" id="cd09274">
    <property type="entry name" value="RNase_HI_RT_Ty3"/>
    <property type="match status" value="1"/>
</dbReference>
<dbReference type="KEGG" id="mrr:Moror_9666"/>
<keyword evidence="6" id="KW-0064">Aspartyl protease</keyword>
<evidence type="ECO:0000313" key="20">
    <source>
        <dbReference type="Proteomes" id="UP000017559"/>
    </source>
</evidence>
<keyword evidence="5" id="KW-0479">Metal-binding</keyword>
<keyword evidence="8" id="KW-0378">Hydrolase</keyword>
<dbReference type="PANTHER" id="PTHR37984:SF5">
    <property type="entry name" value="PROTEIN NYNRIN-LIKE"/>
    <property type="match status" value="1"/>
</dbReference>
<evidence type="ECO:0000256" key="12">
    <source>
        <dbReference type="ARBA" id="ARBA00022918"/>
    </source>
</evidence>
<dbReference type="PROSITE" id="PS50994">
    <property type="entry name" value="INTEGRASE"/>
    <property type="match status" value="1"/>
</dbReference>
<evidence type="ECO:0000256" key="9">
    <source>
        <dbReference type="ARBA" id="ARBA00022842"/>
    </source>
</evidence>
<keyword evidence="2" id="KW-0808">Transferase</keyword>
<dbReference type="InterPro" id="IPR001584">
    <property type="entry name" value="Integrase_cat-core"/>
</dbReference>
<dbReference type="GO" id="GO:0046872">
    <property type="term" value="F:metal ion binding"/>
    <property type="evidence" value="ECO:0007669"/>
    <property type="project" value="UniProtKB-KW"/>
</dbReference>
<gene>
    <name evidence="19" type="ORF">Moror_9666</name>
</gene>
<evidence type="ECO:0000256" key="10">
    <source>
        <dbReference type="ARBA" id="ARBA00022884"/>
    </source>
</evidence>
<dbReference type="GO" id="GO:0006508">
    <property type="term" value="P:proteolysis"/>
    <property type="evidence" value="ECO:0007669"/>
    <property type="project" value="UniProtKB-KW"/>
</dbReference>
<dbReference type="Proteomes" id="UP000017559">
    <property type="component" value="Unassembled WGS sequence"/>
</dbReference>
<dbReference type="InterPro" id="IPR043502">
    <property type="entry name" value="DNA/RNA_pol_sf"/>
</dbReference>
<dbReference type="HOGENOM" id="CLU_000384_38_1_1"/>
<dbReference type="GO" id="GO:0003887">
    <property type="term" value="F:DNA-directed DNA polymerase activity"/>
    <property type="evidence" value="ECO:0007669"/>
    <property type="project" value="UniProtKB-KW"/>
</dbReference>
<accession>V2W3N4</accession>
<comment type="caution">
    <text evidence="19">The sequence shown here is derived from an EMBL/GenBank/DDBJ whole genome shotgun (WGS) entry which is preliminary data.</text>
</comment>
<feature type="domain" description="Reverse transcriptase" evidence="17">
    <location>
        <begin position="1"/>
        <end position="169"/>
    </location>
</feature>
<evidence type="ECO:0000256" key="7">
    <source>
        <dbReference type="ARBA" id="ARBA00022759"/>
    </source>
</evidence>
<dbReference type="InterPro" id="IPR050951">
    <property type="entry name" value="Retrovirus_Pol_polyprotein"/>
</dbReference>
<dbReference type="Gene3D" id="3.30.70.270">
    <property type="match status" value="2"/>
</dbReference>
<sequence>MPMMLIPKSPKQKDLLRIVVDLRERNANTKKVASPLPNIEDITRRVAKYKFRSIIDGKDAYEQIRVIPEHVDRTAVSTPDGTMVSHVIQQGDCNAGATYQALMNHIFAPFIGVFMDVYLDDIVIYSDTLEDHISHVKQIIDVLKRETLFLNEKKLNFLAKELTLLGRVIDDNGIRMDPAKVDAIANWKVPTSKELVSGFLGAVGFLADDLPRIRAPMGILHSLTANATPFRWTFTEQRAFDEIKEIVERHRNHCRVPLDYSPGHRPIWLVTDASSASVAGVVSQGDHWKTARVSAFYSAKLSSTQQNYAVHELEMLAGLETMLRYRDILQGVKFTWITDHKGLVHLMKQKNITGRQARWLEKMSEFDFDVVYIPGEENVLSDALSRIYTNDAPGTVRSRSEYTYHDDNVENDRLETCGISMPLFTGLEAHAVRSATDAGSGCPETSKEFAKRMKSFVRVSGPRRAQEGGSATHQTETQQQNFGSSMPDQPKPSDSSSLETSHKQDEGKERLFIRIPGRSAFKGTETQRTSTTEAVKPPDNVNEPAVQDPSDGSHSPGNSAGIGSSANSNANTSPSLVDVVSNATGGIDIRSFIKNKYTNDVFFKKILENPKDFKNFEVTPDGLVYLKHSEYSKVLCIPRILINQRSIQEVIISEAHSILAHLGVSKTADYLRDHVWWKDMISDVKSYCESCNVCKLTKSDTQRPYGPLHPLNIPTRPWDAIGVDFVGPFPESKNRDGTFDQITVIIDLFSSMVHLVPSKTTYTARQVAELMFEHVYKLHGLPRRIISDRDSLFTSIFWKRLHELIGTKLNMSSAYHPQSDGATERANRTIVQMLRQCISPNQKDWVSKLPAIEFAINSARSESTGYAPFFLNFGQMPRSMIWTSDLSDEYPSVRVFARQRRLALMSAHDSILESRVKQVRAANRKRRYEPFKEGELVYVSTKNLTFPKGLARKLVPRYIGPYKILRDFGNHSFKIDLPSEYLQKGVHPTFHSSLLRAHVPNDDRRFPGRLPSQLGETPEAEGQWKIEKVLSHTGTRDSANFEVQWSSGDKTWLSYSELNELPCLNEYFDLLGISSIAELTRGPKDVPEAEEAEDGIEVGNIQFPFPLNTDPCPFTLTPTPSLSLPLSPTLYHHPLPPLSPSSSSFTSSSSSYTIEYSNMATSSSATMDVDELRFEYLPGHNSSCCIIRRSPQEFEIHGQNIRHVYGASHVRLIIKQAETIKMTDGQPPEDVPGYLTFARIVNRHWQNYKIPVYDPKHKLIDGPYALTDNDKPIPPLELFHCEPHQCVEQGEEILLPGYTSVPIEDHKTMTSITLKKALQNERKAEWHCRDRISKRMERNTAKTGALGYIRPVEKAKMEETHRLKSSKSRAKRV</sequence>
<evidence type="ECO:0000256" key="11">
    <source>
        <dbReference type="ARBA" id="ARBA00022908"/>
    </source>
</evidence>
<keyword evidence="11" id="KW-0229">DNA integration</keyword>
<evidence type="ECO:0000256" key="4">
    <source>
        <dbReference type="ARBA" id="ARBA00022722"/>
    </source>
</evidence>
<feature type="compositionally biased region" description="Basic and acidic residues" evidence="16">
    <location>
        <begin position="500"/>
        <end position="512"/>
    </location>
</feature>
<dbReference type="SUPFAM" id="SSF53098">
    <property type="entry name" value="Ribonuclease H-like"/>
    <property type="match status" value="1"/>
</dbReference>
<keyword evidence="13" id="KW-0239">DNA-directed DNA polymerase</keyword>
<dbReference type="Gene3D" id="3.30.420.10">
    <property type="entry name" value="Ribonuclease H-like superfamily/Ribonuclease H"/>
    <property type="match status" value="1"/>
</dbReference>
<evidence type="ECO:0000256" key="5">
    <source>
        <dbReference type="ARBA" id="ARBA00022723"/>
    </source>
</evidence>
<name>V2W3N4_MONRO</name>
<dbReference type="Pfam" id="PF00078">
    <property type="entry name" value="RVT_1"/>
    <property type="match status" value="1"/>
</dbReference>
<evidence type="ECO:0000256" key="8">
    <source>
        <dbReference type="ARBA" id="ARBA00022801"/>
    </source>
</evidence>
<feature type="domain" description="Integrase catalytic" evidence="18">
    <location>
        <begin position="713"/>
        <end position="876"/>
    </location>
</feature>
<keyword evidence="9" id="KW-0460">Magnesium</keyword>
<dbReference type="PANTHER" id="PTHR37984">
    <property type="entry name" value="PROTEIN CBG26694"/>
    <property type="match status" value="1"/>
</dbReference>
<protein>
    <submittedName>
        <fullName evidence="19">Gag-pol polyprotein</fullName>
    </submittedName>
</protein>
<reference evidence="19 20" key="1">
    <citation type="journal article" date="2014" name="BMC Genomics">
        <title>Genome and secretome analysis of the hemibiotrophic fungal pathogen, Moniliophthora roreri, which causes frosty pod rot disease of cacao: mechanisms of the biotrophic and necrotrophic phases.</title>
        <authorList>
            <person name="Meinhardt L.W."/>
            <person name="Costa G.G.L."/>
            <person name="Thomazella D.P.T."/>
            <person name="Teixeira P.J.P.L."/>
            <person name="Carazzolle M.F."/>
            <person name="Schuster S.C."/>
            <person name="Carlson J.E."/>
            <person name="Guiltinan M.J."/>
            <person name="Mieczkowski P."/>
            <person name="Farmer A."/>
            <person name="Ramaraj T."/>
            <person name="Crozier J."/>
            <person name="Davis R.E."/>
            <person name="Shao J."/>
            <person name="Melnick R.L."/>
            <person name="Pereira G.A.G."/>
            <person name="Bailey B.A."/>
        </authorList>
    </citation>
    <scope>NUCLEOTIDE SEQUENCE [LARGE SCALE GENOMIC DNA]</scope>
    <source>
        <strain evidence="19 20">MCA 2997</strain>
    </source>
</reference>
<dbReference type="InterPro" id="IPR056924">
    <property type="entry name" value="SH3_Tf2-1"/>
</dbReference>
<keyword evidence="7" id="KW-0255">Endonuclease</keyword>
<dbReference type="CDD" id="cd01647">
    <property type="entry name" value="RT_LTR"/>
    <property type="match status" value="1"/>
</dbReference>
<organism evidence="19 20">
    <name type="scientific">Moniliophthora roreri (strain MCA 2997)</name>
    <name type="common">Cocoa frosty pod rot fungus</name>
    <name type="synonym">Crinipellis roreri</name>
    <dbReference type="NCBI Taxonomy" id="1381753"/>
    <lineage>
        <taxon>Eukaryota</taxon>
        <taxon>Fungi</taxon>
        <taxon>Dikarya</taxon>
        <taxon>Basidiomycota</taxon>
        <taxon>Agaricomycotina</taxon>
        <taxon>Agaricomycetes</taxon>
        <taxon>Agaricomycetidae</taxon>
        <taxon>Agaricales</taxon>
        <taxon>Marasmiineae</taxon>
        <taxon>Marasmiaceae</taxon>
        <taxon>Moniliophthora</taxon>
    </lineage>
</organism>
<dbReference type="InterPro" id="IPR041588">
    <property type="entry name" value="Integrase_H2C2"/>
</dbReference>
<dbReference type="Pfam" id="PF17917">
    <property type="entry name" value="RT_RNaseH"/>
    <property type="match status" value="1"/>
</dbReference>
<keyword evidence="20" id="KW-1185">Reference proteome</keyword>
<dbReference type="GO" id="GO:0004519">
    <property type="term" value="F:endonuclease activity"/>
    <property type="evidence" value="ECO:0007669"/>
    <property type="project" value="UniProtKB-KW"/>
</dbReference>
<dbReference type="EMBL" id="AWSO01002479">
    <property type="protein sequence ID" value="ESK81418.1"/>
    <property type="molecule type" value="Genomic_DNA"/>
</dbReference>
<evidence type="ECO:0000256" key="3">
    <source>
        <dbReference type="ARBA" id="ARBA00022695"/>
    </source>
</evidence>
<dbReference type="GO" id="GO:0004190">
    <property type="term" value="F:aspartic-type endopeptidase activity"/>
    <property type="evidence" value="ECO:0007669"/>
    <property type="project" value="UniProtKB-KW"/>
</dbReference>
<dbReference type="Gene3D" id="3.10.10.10">
    <property type="entry name" value="HIV Type 1 Reverse Transcriptase, subunit A, domain 1"/>
    <property type="match status" value="1"/>
</dbReference>
<evidence type="ECO:0000256" key="1">
    <source>
        <dbReference type="ARBA" id="ARBA00022670"/>
    </source>
</evidence>
<dbReference type="Gene3D" id="1.10.340.70">
    <property type="match status" value="1"/>
</dbReference>
<dbReference type="SUPFAM" id="SSF56672">
    <property type="entry name" value="DNA/RNA polymerases"/>
    <property type="match status" value="1"/>
</dbReference>
<dbReference type="Pfam" id="PF24626">
    <property type="entry name" value="SH3_Tf2-1"/>
    <property type="match status" value="1"/>
</dbReference>
<keyword evidence="3" id="KW-0548">Nucleotidyltransferase</keyword>
<proteinExistence type="predicted"/>
<feature type="region of interest" description="Disordered" evidence="16">
    <location>
        <begin position="460"/>
        <end position="572"/>
    </location>
</feature>
<dbReference type="InterPro" id="IPR036397">
    <property type="entry name" value="RNaseH_sf"/>
</dbReference>
<evidence type="ECO:0000256" key="6">
    <source>
        <dbReference type="ARBA" id="ARBA00022750"/>
    </source>
</evidence>
<keyword evidence="15" id="KW-0233">DNA recombination</keyword>
<dbReference type="InterPro" id="IPR012337">
    <property type="entry name" value="RNaseH-like_sf"/>
</dbReference>
<dbReference type="FunFam" id="3.30.420.10:FF:000032">
    <property type="entry name" value="Retrovirus-related Pol polyprotein from transposon 297-like Protein"/>
    <property type="match status" value="1"/>
</dbReference>
<dbReference type="GO" id="GO:0005634">
    <property type="term" value="C:nucleus"/>
    <property type="evidence" value="ECO:0007669"/>
    <property type="project" value="UniProtKB-ARBA"/>
</dbReference>
<dbReference type="GO" id="GO:0015074">
    <property type="term" value="P:DNA integration"/>
    <property type="evidence" value="ECO:0007669"/>
    <property type="project" value="UniProtKB-KW"/>
</dbReference>